<reference evidence="1 2" key="1">
    <citation type="submission" date="2019-03" db="EMBL/GenBank/DDBJ databases">
        <title>Draft genome sequences of novel Actinobacteria.</title>
        <authorList>
            <person name="Sahin N."/>
            <person name="Ay H."/>
            <person name="Saygin H."/>
        </authorList>
    </citation>
    <scope>NUCLEOTIDE SEQUENCE [LARGE SCALE GENOMIC DNA]</scope>
    <source>
        <strain evidence="1 2">CH32</strain>
    </source>
</reference>
<protein>
    <recommendedName>
        <fullName evidence="3">SAM-dependent methyltransferase</fullName>
    </recommendedName>
</protein>
<comment type="caution">
    <text evidence="1">The sequence shown here is derived from an EMBL/GenBank/DDBJ whole genome shotgun (WGS) entry which is preliminary data.</text>
</comment>
<dbReference type="RefSeq" id="WP_132613729.1">
    <property type="nucleotide sequence ID" value="NZ_SMKQ01000045.1"/>
</dbReference>
<evidence type="ECO:0000313" key="1">
    <source>
        <dbReference type="EMBL" id="TDD47555.1"/>
    </source>
</evidence>
<gene>
    <name evidence="1" type="ORF">E1286_17400</name>
</gene>
<dbReference type="Proteomes" id="UP000295302">
    <property type="component" value="Unassembled WGS sequence"/>
</dbReference>
<sequence>MVHDEGRRWVRRPFLPDDVDLGHPGLEARCHSALTAGQDHDWGPSLSGAGFVIEAARPLAIDLRPPFPTSTARYAQVSLRRIRSHLDGQVSADDLATLDTLIDSDGPVGVLRRDDLTVRTTRTVWMAKRP</sequence>
<dbReference type="OrthoDB" id="3382693at2"/>
<evidence type="ECO:0000313" key="2">
    <source>
        <dbReference type="Proteomes" id="UP000295302"/>
    </source>
</evidence>
<keyword evidence="2" id="KW-1185">Reference proteome</keyword>
<accession>A0A4R4YQR7</accession>
<dbReference type="EMBL" id="SMKQ01000045">
    <property type="protein sequence ID" value="TDD47555.1"/>
    <property type="molecule type" value="Genomic_DNA"/>
</dbReference>
<evidence type="ECO:0008006" key="3">
    <source>
        <dbReference type="Google" id="ProtNLM"/>
    </source>
</evidence>
<name>A0A4R4YQR7_9ACTN</name>
<organism evidence="1 2">
    <name type="scientific">Nonomuraea terrae</name>
    <dbReference type="NCBI Taxonomy" id="2530383"/>
    <lineage>
        <taxon>Bacteria</taxon>
        <taxon>Bacillati</taxon>
        <taxon>Actinomycetota</taxon>
        <taxon>Actinomycetes</taxon>
        <taxon>Streptosporangiales</taxon>
        <taxon>Streptosporangiaceae</taxon>
        <taxon>Nonomuraea</taxon>
    </lineage>
</organism>
<proteinExistence type="predicted"/>
<dbReference type="AlphaFoldDB" id="A0A4R4YQR7"/>